<evidence type="ECO:0000256" key="1">
    <source>
        <dbReference type="ARBA" id="ARBA00004370"/>
    </source>
</evidence>
<keyword evidence="4 5" id="KW-0472">Membrane</keyword>
<evidence type="ECO:0000256" key="5">
    <source>
        <dbReference type="RuleBase" id="RU369025"/>
    </source>
</evidence>
<feature type="transmembrane region" description="Helical" evidence="5">
    <location>
        <begin position="182"/>
        <end position="204"/>
    </location>
</feature>
<dbReference type="InterPro" id="IPR045275">
    <property type="entry name" value="MscS_archaea/bacteria_type"/>
</dbReference>
<dbReference type="RefSeq" id="WP_037022604.1">
    <property type="nucleotide sequence ID" value="NZ_CCSF01000001.1"/>
</dbReference>
<dbReference type="PANTHER" id="PTHR30221">
    <property type="entry name" value="SMALL-CONDUCTANCE MECHANOSENSITIVE CHANNEL"/>
    <property type="match status" value="1"/>
</dbReference>
<dbReference type="Pfam" id="PF05552">
    <property type="entry name" value="MS_channel_1st_1"/>
    <property type="match status" value="2"/>
</dbReference>
<reference evidence="7 8" key="1">
    <citation type="submission" date="2014-07" db="EMBL/GenBank/DDBJ databases">
        <authorList>
            <person name="Urmite Genomes Urmite Genomes"/>
        </authorList>
    </citation>
    <scope>NUCLEOTIDE SEQUENCE [LARGE SCALE GENOMIC DNA]</scope>
    <source>
        <strain evidence="7 8">20_BN</strain>
    </source>
</reference>
<sequence length="276" mass="28814">MEWSQSLLAAMSALWAPIAAFIPRLFGALLVVAIGFVVAKVLDAVLSKGLAKIGLDRLVTGTGTTKLLGRAGIRAPISALIGKVVYWFVLLIFLVSAAESLGLARVSATLDMLALYVPKVFGAGLILLAGVLLAQLVSGLVRGAAEGVGLEYASGLGRIAQGLVIIISISVAIGQLEVKTELLNYVIAIALISVGLAAALALGLGSRELVSQILAGIYVRELYGVGQRVRLEGLDLEGEIEEIGTAKTHLLTDDGERVSIANRVLLEQRVGSRLGR</sequence>
<comment type="subcellular location">
    <subcellularLocation>
        <location evidence="5">Cell inner membrane</location>
        <topology evidence="5">Multi-pass membrane protein</topology>
    </subcellularLocation>
    <subcellularLocation>
        <location evidence="1">Membrane</location>
    </subcellularLocation>
</comment>
<comment type="similarity">
    <text evidence="5">Belongs to the MscS (TC 1.A.23) family.</text>
</comment>
<evidence type="ECO:0000313" key="8">
    <source>
        <dbReference type="Proteomes" id="UP000053902"/>
    </source>
</evidence>
<feature type="domain" description="Mechanosensitive ion channel MscS" evidence="6">
    <location>
        <begin position="209"/>
        <end position="269"/>
    </location>
</feature>
<dbReference type="HOGENOM" id="CLU_049564_1_1_6"/>
<name>A0A078LM00_9PSED</name>
<comment type="subunit">
    <text evidence="5">Homoheptamer.</text>
</comment>
<dbReference type="Gene3D" id="1.10.287.1260">
    <property type="match status" value="1"/>
</dbReference>
<dbReference type="Gene3D" id="2.30.30.60">
    <property type="match status" value="1"/>
</dbReference>
<dbReference type="eggNOG" id="COG0668">
    <property type="taxonomic scope" value="Bacteria"/>
</dbReference>
<dbReference type="Proteomes" id="UP000053902">
    <property type="component" value="Unassembled WGS sequence"/>
</dbReference>
<dbReference type="Pfam" id="PF00924">
    <property type="entry name" value="MS_channel_2nd"/>
    <property type="match status" value="1"/>
</dbReference>
<dbReference type="PANTHER" id="PTHR30221:SF1">
    <property type="entry name" value="SMALL-CONDUCTANCE MECHANOSENSITIVE CHANNEL"/>
    <property type="match status" value="1"/>
</dbReference>
<feature type="transmembrane region" description="Helical" evidence="5">
    <location>
        <begin position="120"/>
        <end position="144"/>
    </location>
</feature>
<dbReference type="EMBL" id="CCSF01000001">
    <property type="protein sequence ID" value="CDZ93608.1"/>
    <property type="molecule type" value="Genomic_DNA"/>
</dbReference>
<dbReference type="InterPro" id="IPR008910">
    <property type="entry name" value="MSC_TM_helix"/>
</dbReference>
<proteinExistence type="inferred from homology"/>
<dbReference type="InterPro" id="IPR023408">
    <property type="entry name" value="MscS_beta-dom_sf"/>
</dbReference>
<protein>
    <recommendedName>
        <fullName evidence="5">Small-conductance mechanosensitive channel</fullName>
    </recommendedName>
</protein>
<evidence type="ECO:0000256" key="4">
    <source>
        <dbReference type="ARBA" id="ARBA00023136"/>
    </source>
</evidence>
<evidence type="ECO:0000259" key="6">
    <source>
        <dbReference type="Pfam" id="PF00924"/>
    </source>
</evidence>
<dbReference type="GO" id="GO:0008381">
    <property type="term" value="F:mechanosensitive monoatomic ion channel activity"/>
    <property type="evidence" value="ECO:0007669"/>
    <property type="project" value="InterPro"/>
</dbReference>
<feature type="transmembrane region" description="Helical" evidence="5">
    <location>
        <begin position="84"/>
        <end position="108"/>
    </location>
</feature>
<comment type="caution">
    <text evidence="5">Lacks conserved residue(s) required for the propagation of feature annotation.</text>
</comment>
<comment type="function">
    <text evidence="5">Mechanosensitive channel that participates in the regulation of osmotic pressure changes within the cell, opening in response to stretch forces in the membrane lipid bilayer, without the need for other proteins. Contributes to normal resistance to hypoosmotic shock. Forms an ion channel of 1.0 nanosiemens conductance with a slight preference for anions.</text>
</comment>
<keyword evidence="5" id="KW-0407">Ion channel</keyword>
<keyword evidence="2 5" id="KW-0812">Transmembrane</keyword>
<dbReference type="STRING" id="1499686.BN1079_00903"/>
<keyword evidence="5" id="KW-1003">Cell membrane</keyword>
<dbReference type="InterPro" id="IPR006685">
    <property type="entry name" value="MscS_channel_2nd"/>
</dbReference>
<evidence type="ECO:0000256" key="3">
    <source>
        <dbReference type="ARBA" id="ARBA00022989"/>
    </source>
</evidence>
<feature type="transmembrane region" description="Helical" evidence="5">
    <location>
        <begin position="156"/>
        <end position="176"/>
    </location>
</feature>
<dbReference type="InterPro" id="IPR010920">
    <property type="entry name" value="LSM_dom_sf"/>
</dbReference>
<keyword evidence="5" id="KW-0997">Cell inner membrane</keyword>
<keyword evidence="5" id="KW-0813">Transport</keyword>
<keyword evidence="3 5" id="KW-1133">Transmembrane helix</keyword>
<dbReference type="GO" id="GO:0005886">
    <property type="term" value="C:plasma membrane"/>
    <property type="evidence" value="ECO:0007669"/>
    <property type="project" value="UniProtKB-SubCell"/>
</dbReference>
<feature type="transmembrane region" description="Helical" evidence="5">
    <location>
        <begin position="20"/>
        <end position="42"/>
    </location>
</feature>
<dbReference type="AlphaFoldDB" id="A0A078LM00"/>
<dbReference type="OrthoDB" id="6225269at2"/>
<evidence type="ECO:0000256" key="2">
    <source>
        <dbReference type="ARBA" id="ARBA00022692"/>
    </source>
</evidence>
<keyword evidence="8" id="KW-1185">Reference proteome</keyword>
<gene>
    <name evidence="7" type="primary">cmpX</name>
    <name evidence="7" type="ORF">BN1079_00903</name>
</gene>
<evidence type="ECO:0000313" key="7">
    <source>
        <dbReference type="EMBL" id="CDZ93608.1"/>
    </source>
</evidence>
<dbReference type="SUPFAM" id="SSF50182">
    <property type="entry name" value="Sm-like ribonucleoproteins"/>
    <property type="match status" value="1"/>
</dbReference>
<organism evidence="7 8">
    <name type="scientific">Pseudomonas saudiphocaensis</name>
    <dbReference type="NCBI Taxonomy" id="1499686"/>
    <lineage>
        <taxon>Bacteria</taxon>
        <taxon>Pseudomonadati</taxon>
        <taxon>Pseudomonadota</taxon>
        <taxon>Gammaproteobacteria</taxon>
        <taxon>Pseudomonadales</taxon>
        <taxon>Pseudomonadaceae</taxon>
        <taxon>Pseudomonas</taxon>
    </lineage>
</organism>
<keyword evidence="5" id="KW-0406">Ion transport</keyword>
<accession>A0A078LM00</accession>